<name>A0A0C3QS23_9AGAM</name>
<dbReference type="PANTHER" id="PTHR10728:SF40">
    <property type="entry name" value="PATATIN FAMILY PROTEIN"/>
    <property type="match status" value="1"/>
</dbReference>
<dbReference type="Gene3D" id="3.40.1090.10">
    <property type="entry name" value="Cytosolic phospholipase A2 catalytic domain"/>
    <property type="match status" value="1"/>
</dbReference>
<keyword evidence="1" id="KW-0472">Membrane</keyword>
<feature type="non-terminal residue" evidence="2">
    <location>
        <position position="1"/>
    </location>
</feature>
<gene>
    <name evidence="2" type="ORF">M407DRAFT_20243</name>
</gene>
<dbReference type="GO" id="GO:0046475">
    <property type="term" value="P:glycerophospholipid catabolic process"/>
    <property type="evidence" value="ECO:0007669"/>
    <property type="project" value="TreeGrafter"/>
</dbReference>
<dbReference type="GO" id="GO:0005829">
    <property type="term" value="C:cytosol"/>
    <property type="evidence" value="ECO:0007669"/>
    <property type="project" value="TreeGrafter"/>
</dbReference>
<dbReference type="AlphaFoldDB" id="A0A0C3QS23"/>
<evidence type="ECO:0000313" key="3">
    <source>
        <dbReference type="Proteomes" id="UP000054248"/>
    </source>
</evidence>
<dbReference type="InterPro" id="IPR016035">
    <property type="entry name" value="Acyl_Trfase/lysoPLipase"/>
</dbReference>
<dbReference type="SUPFAM" id="SSF52151">
    <property type="entry name" value="FabD/lysophospholipase-like"/>
    <property type="match status" value="1"/>
</dbReference>
<dbReference type="PANTHER" id="PTHR10728">
    <property type="entry name" value="CYTOSOLIC PHOSPHOLIPASE A2"/>
    <property type="match status" value="1"/>
</dbReference>
<dbReference type="OrthoDB" id="4084751at2759"/>
<dbReference type="EMBL" id="KN822969">
    <property type="protein sequence ID" value="KIO30714.1"/>
    <property type="molecule type" value="Genomic_DNA"/>
</dbReference>
<evidence type="ECO:0000256" key="1">
    <source>
        <dbReference type="SAM" id="Phobius"/>
    </source>
</evidence>
<evidence type="ECO:0000313" key="2">
    <source>
        <dbReference type="EMBL" id="KIO30714.1"/>
    </source>
</evidence>
<feature type="transmembrane region" description="Helical" evidence="1">
    <location>
        <begin position="50"/>
        <end position="71"/>
    </location>
</feature>
<keyword evidence="3" id="KW-1185">Reference proteome</keyword>
<dbReference type="GO" id="GO:0004623">
    <property type="term" value="F:phospholipase A2 activity"/>
    <property type="evidence" value="ECO:0007669"/>
    <property type="project" value="TreeGrafter"/>
</dbReference>
<keyword evidence="2" id="KW-0378">Hydrolase</keyword>
<reference evidence="2 3" key="1">
    <citation type="submission" date="2014-04" db="EMBL/GenBank/DDBJ databases">
        <authorList>
            <consortium name="DOE Joint Genome Institute"/>
            <person name="Kuo A."/>
            <person name="Girlanda M."/>
            <person name="Perotto S."/>
            <person name="Kohler A."/>
            <person name="Nagy L.G."/>
            <person name="Floudas D."/>
            <person name="Copeland A."/>
            <person name="Barry K.W."/>
            <person name="Cichocki N."/>
            <person name="Veneault-Fourrey C."/>
            <person name="LaButti K."/>
            <person name="Lindquist E.A."/>
            <person name="Lipzen A."/>
            <person name="Lundell T."/>
            <person name="Morin E."/>
            <person name="Murat C."/>
            <person name="Sun H."/>
            <person name="Tunlid A."/>
            <person name="Henrissat B."/>
            <person name="Grigoriev I.V."/>
            <person name="Hibbett D.S."/>
            <person name="Martin F."/>
            <person name="Nordberg H.P."/>
            <person name="Cantor M.N."/>
            <person name="Hua S.X."/>
        </authorList>
    </citation>
    <scope>NUCLEOTIDE SEQUENCE [LARGE SCALE GENOMIC DNA]</scope>
    <source>
        <strain evidence="2 3">MUT 4182</strain>
    </source>
</reference>
<keyword evidence="1" id="KW-0812">Transmembrane</keyword>
<protein>
    <submittedName>
        <fullName evidence="2">Glycoside hydrolase family 5 protein</fullName>
    </submittedName>
</protein>
<dbReference type="Proteomes" id="UP000054248">
    <property type="component" value="Unassembled WGS sequence"/>
</dbReference>
<proteinExistence type="predicted"/>
<keyword evidence="1" id="KW-1133">Transmembrane helix</keyword>
<sequence>LAVARTESRWLWYEFSPYEVGCDEIGAWIPSWSFGREFYKGKSIDRAPEVSFSILAGIYASAFCASLQLYYQEVKPTMALLPNAIYSWIDGIMNEREQDLDVVHPVPPDKLPNFAKGLSGRLREGSPPGFEDQDFIPLMVSSRAIRTT</sequence>
<reference evidence="3" key="2">
    <citation type="submission" date="2015-01" db="EMBL/GenBank/DDBJ databases">
        <title>Evolutionary Origins and Diversification of the Mycorrhizal Mutualists.</title>
        <authorList>
            <consortium name="DOE Joint Genome Institute"/>
            <consortium name="Mycorrhizal Genomics Consortium"/>
            <person name="Kohler A."/>
            <person name="Kuo A."/>
            <person name="Nagy L.G."/>
            <person name="Floudas D."/>
            <person name="Copeland A."/>
            <person name="Barry K.W."/>
            <person name="Cichocki N."/>
            <person name="Veneault-Fourrey C."/>
            <person name="LaButti K."/>
            <person name="Lindquist E.A."/>
            <person name="Lipzen A."/>
            <person name="Lundell T."/>
            <person name="Morin E."/>
            <person name="Murat C."/>
            <person name="Riley R."/>
            <person name="Ohm R."/>
            <person name="Sun H."/>
            <person name="Tunlid A."/>
            <person name="Henrissat B."/>
            <person name="Grigoriev I.V."/>
            <person name="Hibbett D.S."/>
            <person name="Martin F."/>
        </authorList>
    </citation>
    <scope>NUCLEOTIDE SEQUENCE [LARGE SCALE GENOMIC DNA]</scope>
    <source>
        <strain evidence="3">MUT 4182</strain>
    </source>
</reference>
<organism evidence="2 3">
    <name type="scientific">Tulasnella calospora MUT 4182</name>
    <dbReference type="NCBI Taxonomy" id="1051891"/>
    <lineage>
        <taxon>Eukaryota</taxon>
        <taxon>Fungi</taxon>
        <taxon>Dikarya</taxon>
        <taxon>Basidiomycota</taxon>
        <taxon>Agaricomycotina</taxon>
        <taxon>Agaricomycetes</taxon>
        <taxon>Cantharellales</taxon>
        <taxon>Tulasnellaceae</taxon>
        <taxon>Tulasnella</taxon>
    </lineage>
</organism>
<dbReference type="HOGENOM" id="CLU_1763308_0_0_1"/>
<dbReference type="STRING" id="1051891.A0A0C3QS23"/>
<accession>A0A0C3QS23</accession>